<feature type="transmembrane region" description="Helical" evidence="7">
    <location>
        <begin position="243"/>
        <end position="263"/>
    </location>
</feature>
<feature type="compositionally biased region" description="Polar residues" evidence="6">
    <location>
        <begin position="527"/>
        <end position="541"/>
    </location>
</feature>
<comment type="caution">
    <text evidence="9">The sequence shown here is derived from an EMBL/GenBank/DDBJ whole genome shotgun (WGS) entry which is preliminary data.</text>
</comment>
<keyword evidence="10" id="KW-1185">Reference proteome</keyword>
<proteinExistence type="inferred from homology"/>
<evidence type="ECO:0000313" key="10">
    <source>
        <dbReference type="Proteomes" id="UP000887458"/>
    </source>
</evidence>
<dbReference type="SUPFAM" id="SSF48317">
    <property type="entry name" value="Acid phosphatase/Vanadium-dependent haloperoxidase"/>
    <property type="match status" value="1"/>
</dbReference>
<feature type="transmembrane region" description="Helical" evidence="7">
    <location>
        <begin position="429"/>
        <end position="448"/>
    </location>
</feature>
<feature type="transmembrane region" description="Helical" evidence="7">
    <location>
        <begin position="298"/>
        <end position="319"/>
    </location>
</feature>
<dbReference type="Gene3D" id="1.20.144.10">
    <property type="entry name" value="Phosphatidic acid phosphatase type 2/haloperoxidase"/>
    <property type="match status" value="1"/>
</dbReference>
<sequence>MGSNQSKCESEENADNKNLMKLDSISTVSMAFTATNDCCIDTAAGTDDMIDLKQSSLCSCQLQSQRQRQLRHISQHHHHQLISNQSDVCDKSIIDHQRSKSLPPISQNSFVLDMDDIHHINHPVHHHQQQHKSTNIDGDYGFSNLDSISPLSDKNNAGTSIVQKSNGRKSSSIILIAFFDTLIMLLMLALAIILRFTDEIKPIDTWFAKQMVCMFQPFYSWPYHLVSNTEGKLLFDNLSSDEFLFYVFVFIIPVVIITLMELIRILIRQIVHGDYDNYSETIIVPKINLSIPLSVRRICRILAGFILGLSACSIIADFIKLQTGQYRPYILDICPDFCHNLTTANSNPTCWRTGNITDDIRIDVRKSMPSIVATLSSYSTIFLVYYITAALNYRATKVFRLLLSVIIIVFGILLSISRLTSYRNHIWDILAGWLIGYPLAYYIVWYHLNGFSNRLSISNLFSAKSQCRGNCCMNNVHNALITSSANWPTFHIPRVQTSAKTNSNTNNESVARIPSFLKTNYSHNNQNVQAKQSSSSHSNAYINPAFSPDEHQNNQDNHHYHSSRIVLDSNNNQLGKRDGQNHRHQQQQQQIVIDYKCEHLPIESNKIKSSPKAFFCL</sequence>
<feature type="transmembrane region" description="Helical" evidence="7">
    <location>
        <begin position="173"/>
        <end position="194"/>
    </location>
</feature>
<dbReference type="InterPro" id="IPR000326">
    <property type="entry name" value="PAP2/HPO"/>
</dbReference>
<evidence type="ECO:0000256" key="7">
    <source>
        <dbReference type="SAM" id="Phobius"/>
    </source>
</evidence>
<comment type="similarity">
    <text evidence="2">Belongs to the PA-phosphatase related phosphoesterase family.</text>
</comment>
<feature type="transmembrane region" description="Helical" evidence="7">
    <location>
        <begin position="398"/>
        <end position="417"/>
    </location>
</feature>
<evidence type="ECO:0000256" key="1">
    <source>
        <dbReference type="ARBA" id="ARBA00004141"/>
    </source>
</evidence>
<dbReference type="InterPro" id="IPR043216">
    <property type="entry name" value="PAP-like"/>
</dbReference>
<accession>A0ABQ8JGG4</accession>
<feature type="compositionally biased region" description="Basic and acidic residues" evidence="6">
    <location>
        <begin position="548"/>
        <end position="557"/>
    </location>
</feature>
<feature type="region of interest" description="Disordered" evidence="6">
    <location>
        <begin position="527"/>
        <end position="557"/>
    </location>
</feature>
<evidence type="ECO:0000256" key="6">
    <source>
        <dbReference type="SAM" id="MobiDB-lite"/>
    </source>
</evidence>
<keyword evidence="5 7" id="KW-0472">Membrane</keyword>
<gene>
    <name evidence="9" type="primary">PLPPR5</name>
    <name evidence="9" type="ORF">DERP_012265</name>
</gene>
<dbReference type="PANTHER" id="PTHR10165:SF102">
    <property type="entry name" value="PHOSPHATIDIC ACID PHOSPHATASE TYPE 2_HALOPEROXIDASE DOMAIN-CONTAINING PROTEIN"/>
    <property type="match status" value="1"/>
</dbReference>
<evidence type="ECO:0000313" key="9">
    <source>
        <dbReference type="EMBL" id="KAH9421532.1"/>
    </source>
</evidence>
<dbReference type="EMBL" id="NJHN03000040">
    <property type="protein sequence ID" value="KAH9421532.1"/>
    <property type="molecule type" value="Genomic_DNA"/>
</dbReference>
<dbReference type="InterPro" id="IPR036938">
    <property type="entry name" value="PAP2/HPO_sf"/>
</dbReference>
<protein>
    <submittedName>
        <fullName evidence="9">Phospholipid phosphatase- protein type 5</fullName>
    </submittedName>
</protein>
<evidence type="ECO:0000256" key="3">
    <source>
        <dbReference type="ARBA" id="ARBA00022692"/>
    </source>
</evidence>
<organism evidence="9 10">
    <name type="scientific">Dermatophagoides pteronyssinus</name>
    <name type="common">European house dust mite</name>
    <dbReference type="NCBI Taxonomy" id="6956"/>
    <lineage>
        <taxon>Eukaryota</taxon>
        <taxon>Metazoa</taxon>
        <taxon>Ecdysozoa</taxon>
        <taxon>Arthropoda</taxon>
        <taxon>Chelicerata</taxon>
        <taxon>Arachnida</taxon>
        <taxon>Acari</taxon>
        <taxon>Acariformes</taxon>
        <taxon>Sarcoptiformes</taxon>
        <taxon>Astigmata</taxon>
        <taxon>Psoroptidia</taxon>
        <taxon>Analgoidea</taxon>
        <taxon>Pyroglyphidae</taxon>
        <taxon>Dermatophagoidinae</taxon>
        <taxon>Dermatophagoides</taxon>
    </lineage>
</organism>
<feature type="domain" description="Phosphatidic acid phosphatase type 2/haloperoxidase" evidence="8">
    <location>
        <begin position="302"/>
        <end position="444"/>
    </location>
</feature>
<dbReference type="PANTHER" id="PTHR10165">
    <property type="entry name" value="LIPID PHOSPHATE PHOSPHATASE"/>
    <property type="match status" value="1"/>
</dbReference>
<name>A0ABQ8JGG4_DERPT</name>
<reference evidence="9 10" key="1">
    <citation type="journal article" date="2018" name="J. Allergy Clin. Immunol.">
        <title>High-quality assembly of Dermatophagoides pteronyssinus genome and transcriptome reveals a wide range of novel allergens.</title>
        <authorList>
            <person name="Liu X.Y."/>
            <person name="Yang K.Y."/>
            <person name="Wang M.Q."/>
            <person name="Kwok J.S."/>
            <person name="Zeng X."/>
            <person name="Yang Z."/>
            <person name="Xiao X.J."/>
            <person name="Lau C.P."/>
            <person name="Li Y."/>
            <person name="Huang Z.M."/>
            <person name="Ba J.G."/>
            <person name="Yim A.K."/>
            <person name="Ouyang C.Y."/>
            <person name="Ngai S.M."/>
            <person name="Chan T.F."/>
            <person name="Leung E.L."/>
            <person name="Liu L."/>
            <person name="Liu Z.G."/>
            <person name="Tsui S.K."/>
        </authorList>
    </citation>
    <scope>NUCLEOTIDE SEQUENCE [LARGE SCALE GENOMIC DNA]</scope>
    <source>
        <strain evidence="9">Derp</strain>
    </source>
</reference>
<evidence type="ECO:0000256" key="2">
    <source>
        <dbReference type="ARBA" id="ARBA00008816"/>
    </source>
</evidence>
<dbReference type="Pfam" id="PF01569">
    <property type="entry name" value="PAP2"/>
    <property type="match status" value="1"/>
</dbReference>
<feature type="transmembrane region" description="Helical" evidence="7">
    <location>
        <begin position="371"/>
        <end position="391"/>
    </location>
</feature>
<evidence type="ECO:0000259" key="8">
    <source>
        <dbReference type="SMART" id="SM00014"/>
    </source>
</evidence>
<dbReference type="Proteomes" id="UP000887458">
    <property type="component" value="Unassembled WGS sequence"/>
</dbReference>
<dbReference type="SMART" id="SM00014">
    <property type="entry name" value="acidPPc"/>
    <property type="match status" value="1"/>
</dbReference>
<keyword evidence="3 7" id="KW-0812">Transmembrane</keyword>
<keyword evidence="4 7" id="KW-1133">Transmembrane helix</keyword>
<reference evidence="9 10" key="2">
    <citation type="journal article" date="2022" name="Mol. Biol. Evol.">
        <title>Comparative Genomics Reveals Insights into the Divergent Evolution of Astigmatic Mites and Household Pest Adaptations.</title>
        <authorList>
            <person name="Xiong Q."/>
            <person name="Wan A.T."/>
            <person name="Liu X."/>
            <person name="Fung C.S."/>
            <person name="Xiao X."/>
            <person name="Malainual N."/>
            <person name="Hou J."/>
            <person name="Wang L."/>
            <person name="Wang M."/>
            <person name="Yang K.Y."/>
            <person name="Cui Y."/>
            <person name="Leung E.L."/>
            <person name="Nong W."/>
            <person name="Shin S.K."/>
            <person name="Au S.W."/>
            <person name="Jeong K.Y."/>
            <person name="Chew F.T."/>
            <person name="Hui J.H."/>
            <person name="Leung T.F."/>
            <person name="Tungtrongchitr A."/>
            <person name="Zhong N."/>
            <person name="Liu Z."/>
            <person name="Tsui S.K."/>
        </authorList>
    </citation>
    <scope>NUCLEOTIDE SEQUENCE [LARGE SCALE GENOMIC DNA]</scope>
    <source>
        <strain evidence="9">Derp</strain>
    </source>
</reference>
<evidence type="ECO:0000256" key="5">
    <source>
        <dbReference type="ARBA" id="ARBA00023136"/>
    </source>
</evidence>
<evidence type="ECO:0000256" key="4">
    <source>
        <dbReference type="ARBA" id="ARBA00022989"/>
    </source>
</evidence>
<comment type="subcellular location">
    <subcellularLocation>
        <location evidence="1">Membrane</location>
        <topology evidence="1">Multi-pass membrane protein</topology>
    </subcellularLocation>
</comment>